<evidence type="ECO:0000256" key="8">
    <source>
        <dbReference type="RuleBase" id="RU364100"/>
    </source>
</evidence>
<dbReference type="RefSeq" id="WP_047763951.1">
    <property type="nucleotide sequence ID" value="NZ_LAQL01000006.1"/>
</dbReference>
<dbReference type="GO" id="GO:0008233">
    <property type="term" value="F:peptidase activity"/>
    <property type="evidence" value="ECO:0007669"/>
    <property type="project" value="UniProtKB-KW"/>
</dbReference>
<keyword evidence="7" id="KW-0456">Lyase</keyword>
<dbReference type="Proteomes" id="UP000035444">
    <property type="component" value="Unassembled WGS sequence"/>
</dbReference>
<dbReference type="GO" id="GO:0006508">
    <property type="term" value="P:proteolysis"/>
    <property type="evidence" value="ECO:0007669"/>
    <property type="project" value="UniProtKB-KW"/>
</dbReference>
<keyword evidence="10" id="KW-1185">Reference proteome</keyword>
<keyword evidence="3" id="KW-0227">DNA damage</keyword>
<evidence type="ECO:0000313" key="10">
    <source>
        <dbReference type="Proteomes" id="UP000035444"/>
    </source>
</evidence>
<dbReference type="GO" id="GO:0003697">
    <property type="term" value="F:single-stranded DNA binding"/>
    <property type="evidence" value="ECO:0007669"/>
    <property type="project" value="InterPro"/>
</dbReference>
<dbReference type="PANTHER" id="PTHR13604">
    <property type="entry name" value="DC12-RELATED"/>
    <property type="match status" value="1"/>
</dbReference>
<evidence type="ECO:0000256" key="2">
    <source>
        <dbReference type="ARBA" id="ARBA00022670"/>
    </source>
</evidence>
<dbReference type="GO" id="GO:0106300">
    <property type="term" value="P:protein-DNA covalent cross-linking repair"/>
    <property type="evidence" value="ECO:0007669"/>
    <property type="project" value="InterPro"/>
</dbReference>
<evidence type="ECO:0000256" key="4">
    <source>
        <dbReference type="ARBA" id="ARBA00022801"/>
    </source>
</evidence>
<evidence type="ECO:0000256" key="6">
    <source>
        <dbReference type="ARBA" id="ARBA00023125"/>
    </source>
</evidence>
<evidence type="ECO:0000256" key="3">
    <source>
        <dbReference type="ARBA" id="ARBA00022763"/>
    </source>
</evidence>
<name>A0A0H2MJ08_9PROT</name>
<comment type="caution">
    <text evidence="9">The sequence shown here is derived from an EMBL/GenBank/DDBJ whole genome shotgun (WGS) entry which is preliminary data.</text>
</comment>
<keyword evidence="2 8" id="KW-0645">Protease</keyword>
<evidence type="ECO:0000256" key="7">
    <source>
        <dbReference type="ARBA" id="ARBA00023239"/>
    </source>
</evidence>
<dbReference type="EC" id="3.4.-.-" evidence="8"/>
<dbReference type="InterPro" id="IPR036590">
    <property type="entry name" value="SRAP-like"/>
</dbReference>
<evidence type="ECO:0000256" key="5">
    <source>
        <dbReference type="ARBA" id="ARBA00023124"/>
    </source>
</evidence>
<evidence type="ECO:0000256" key="1">
    <source>
        <dbReference type="ARBA" id="ARBA00008136"/>
    </source>
</evidence>
<dbReference type="STRING" id="1489064.WH96_09605"/>
<dbReference type="OrthoDB" id="9782620at2"/>
<dbReference type="PANTHER" id="PTHR13604:SF0">
    <property type="entry name" value="ABASIC SITE PROCESSING PROTEIN HMCES"/>
    <property type="match status" value="1"/>
</dbReference>
<gene>
    <name evidence="9" type="ORF">WH96_09605</name>
</gene>
<accession>A0A0H2MJ08</accession>
<keyword evidence="4 8" id="KW-0378">Hydrolase</keyword>
<dbReference type="Pfam" id="PF02586">
    <property type="entry name" value="SRAP"/>
    <property type="match status" value="1"/>
</dbReference>
<dbReference type="InterPro" id="IPR003738">
    <property type="entry name" value="SRAP"/>
</dbReference>
<dbReference type="Gene3D" id="3.90.1680.10">
    <property type="entry name" value="SOS response associated peptidase-like"/>
    <property type="match status" value="1"/>
</dbReference>
<organism evidence="9 10">
    <name type="scientific">Kiloniella spongiae</name>
    <dbReference type="NCBI Taxonomy" id="1489064"/>
    <lineage>
        <taxon>Bacteria</taxon>
        <taxon>Pseudomonadati</taxon>
        <taxon>Pseudomonadota</taxon>
        <taxon>Alphaproteobacteria</taxon>
        <taxon>Rhodospirillales</taxon>
        <taxon>Kiloniellaceae</taxon>
        <taxon>Kiloniella</taxon>
    </lineage>
</organism>
<proteinExistence type="inferred from homology"/>
<dbReference type="SUPFAM" id="SSF143081">
    <property type="entry name" value="BB1717-like"/>
    <property type="match status" value="1"/>
</dbReference>
<comment type="similarity">
    <text evidence="1 8">Belongs to the SOS response-associated peptidase family.</text>
</comment>
<dbReference type="GO" id="GO:0016829">
    <property type="term" value="F:lyase activity"/>
    <property type="evidence" value="ECO:0007669"/>
    <property type="project" value="UniProtKB-KW"/>
</dbReference>
<keyword evidence="6" id="KW-0238">DNA-binding</keyword>
<sequence length="231" mass="25934">MCGRFALTTPIADLSDLMGFPERPNLEERYNICPTQPVAVVILGSDKKKHFTLHRWGLIPNWVKEPNLNNPMHNARSETVNEKPSFKGPFRGRRCLIPADGFYEWQSGKSGSPTKSGALGKQGYYIAQKNNAPFAFAGIWDDWLGADGSEVQSCAILTTDANHDICHIHHRMPVIVQRKDYNTWLFKGGHDLLKPLPINTLKATPVTNYVNNARNEGPSCHEPQIQQAQLF</sequence>
<evidence type="ECO:0000313" key="9">
    <source>
        <dbReference type="EMBL" id="KLN60737.1"/>
    </source>
</evidence>
<reference evidence="9 10" key="1">
    <citation type="submission" date="2015-03" db="EMBL/GenBank/DDBJ databases">
        <title>Genome Sequence of Kiloniella spongiae MEBiC09566, isolated from a marine sponge.</title>
        <authorList>
            <person name="Shao Z."/>
            <person name="Wang L."/>
            <person name="Li X."/>
        </authorList>
    </citation>
    <scope>NUCLEOTIDE SEQUENCE [LARGE SCALE GENOMIC DNA]</scope>
    <source>
        <strain evidence="9 10">MEBiC09566</strain>
    </source>
</reference>
<dbReference type="EMBL" id="LAQL01000006">
    <property type="protein sequence ID" value="KLN60737.1"/>
    <property type="molecule type" value="Genomic_DNA"/>
</dbReference>
<keyword evidence="5" id="KW-0190">Covalent protein-DNA linkage</keyword>
<dbReference type="AlphaFoldDB" id="A0A0H2MJ08"/>
<protein>
    <recommendedName>
        <fullName evidence="8">Abasic site processing protein</fullName>
        <ecNumber evidence="8">3.4.-.-</ecNumber>
    </recommendedName>
</protein>